<feature type="transmembrane region" description="Helical" evidence="6">
    <location>
        <begin position="353"/>
        <end position="370"/>
    </location>
</feature>
<dbReference type="EMBL" id="GAKP01008383">
    <property type="protein sequence ID" value="JAC50569.1"/>
    <property type="molecule type" value="Transcribed_RNA"/>
</dbReference>
<dbReference type="OrthoDB" id="5296287at2759"/>
<organism evidence="7">
    <name type="scientific">Bactrocera dorsalis</name>
    <name type="common">Oriental fruit fly</name>
    <name type="synonym">Dacus dorsalis</name>
    <dbReference type="NCBI Taxonomy" id="27457"/>
    <lineage>
        <taxon>Eukaryota</taxon>
        <taxon>Metazoa</taxon>
        <taxon>Ecdysozoa</taxon>
        <taxon>Arthropoda</taxon>
        <taxon>Hexapoda</taxon>
        <taxon>Insecta</taxon>
        <taxon>Pterygota</taxon>
        <taxon>Neoptera</taxon>
        <taxon>Endopterygota</taxon>
        <taxon>Diptera</taxon>
        <taxon>Brachycera</taxon>
        <taxon>Muscomorpha</taxon>
        <taxon>Tephritoidea</taxon>
        <taxon>Tephritidae</taxon>
        <taxon>Bactrocera</taxon>
        <taxon>Bactrocera</taxon>
    </lineage>
</organism>
<feature type="transmembrane region" description="Helical" evidence="6">
    <location>
        <begin position="535"/>
        <end position="559"/>
    </location>
</feature>
<dbReference type="SUPFAM" id="SSF103473">
    <property type="entry name" value="MFS general substrate transporter"/>
    <property type="match status" value="1"/>
</dbReference>
<dbReference type="AlphaFoldDB" id="A0A034W783"/>
<dbReference type="InterPro" id="IPR036259">
    <property type="entry name" value="MFS_trans_sf"/>
</dbReference>
<feature type="transmembrane region" description="Helical" evidence="6">
    <location>
        <begin position="292"/>
        <end position="314"/>
    </location>
</feature>
<keyword evidence="2 6" id="KW-0812">Transmembrane</keyword>
<gene>
    <name evidence="7" type="primary">ORCT</name>
</gene>
<feature type="transmembrane region" description="Helical" evidence="6">
    <location>
        <begin position="267"/>
        <end position="286"/>
    </location>
</feature>
<evidence type="ECO:0000256" key="1">
    <source>
        <dbReference type="ARBA" id="ARBA00004141"/>
    </source>
</evidence>
<feature type="transmembrane region" description="Helical" evidence="6">
    <location>
        <begin position="571"/>
        <end position="591"/>
    </location>
</feature>
<dbReference type="Gene3D" id="1.20.1250.20">
    <property type="entry name" value="MFS general substrate transporter like domains"/>
    <property type="match status" value="1"/>
</dbReference>
<dbReference type="InterPro" id="IPR011701">
    <property type="entry name" value="MFS"/>
</dbReference>
<evidence type="ECO:0000313" key="7">
    <source>
        <dbReference type="EMBL" id="JAC50569.1"/>
    </source>
</evidence>
<dbReference type="RefSeq" id="XP_011210213.2">
    <property type="nucleotide sequence ID" value="XM_011211911.4"/>
</dbReference>
<feature type="transmembrane region" description="Helical" evidence="6">
    <location>
        <begin position="242"/>
        <end position="260"/>
    </location>
</feature>
<feature type="transmembrane region" description="Helical" evidence="6">
    <location>
        <begin position="477"/>
        <end position="496"/>
    </location>
</feature>
<dbReference type="Pfam" id="PF07690">
    <property type="entry name" value="MFS_1"/>
    <property type="match status" value="1"/>
</dbReference>
<dbReference type="EMBL" id="GAKP01008384">
    <property type="protein sequence ID" value="JAC50568.1"/>
    <property type="molecule type" value="Transcribed_RNA"/>
</dbReference>
<evidence type="ECO:0000256" key="6">
    <source>
        <dbReference type="SAM" id="Phobius"/>
    </source>
</evidence>
<feature type="region of interest" description="Disordered" evidence="5">
    <location>
        <begin position="13"/>
        <end position="50"/>
    </location>
</feature>
<evidence type="ECO:0000256" key="2">
    <source>
        <dbReference type="ARBA" id="ARBA00022692"/>
    </source>
</evidence>
<evidence type="ECO:0000256" key="5">
    <source>
        <dbReference type="SAM" id="MobiDB-lite"/>
    </source>
</evidence>
<name>A0A034W783_BACDO</name>
<feature type="transmembrane region" description="Helical" evidence="6">
    <location>
        <begin position="597"/>
        <end position="618"/>
    </location>
</feature>
<sequence>MTPEFLKQHIQRNNSNNSIHSNQHTTTNYNNDNDSSRLSASLTSATTPPLTQAHNASLYMTRNDANSIGGYTPPESPAPPATPPPPRTPTLNAHVRSRILGEAALAQMPKATPTPPSTAGDIIGSVLGDFGIWQLRSVLILFLCKLPASWFMACIIYTAPEIKPPTQYHCDAAELTANQSVTANQCYVVNWSASVASNGTSTGAMLSQQPCTQFVYEDNFYSFIMQYNLVCLREIFVAWTQYWHLFGVLVGGVIGTKAMLKLSPRTVYIIGAVLQIILGVVTGYSTDLTMHCIFRCLAAIGCAMMFTSAQAIFVDITGGRYRTGVIILYDTFWSLGVILLPGISSFFNNWSQLYLGITFPTVILLFLLQWTPESPRWLLKNGNEHDVYRVERMIRKAVDINERTFLIPDDFRQQIEKLRETLRSQKPPATWLQLWRGPRAKHYMLAAHVALACYIVNYMGMLLNLRSFGRDYRVPNTIAMGVAEIVGCFIALHFAMKQGKKKFVYAGCFNIVAGLIGCLGWTFTHANLNPDFKVILWMIIALVPKVSVSCAQSLMQGCMAEVMPAHKKQPFAFSVVTFARIWLLSAPFINLLKKTDVALSLTFFAVLTVIGGISTCLLQPPRQKNTANLTLSEALGSDEANKKERSPLTATVWTVEGDTNNTRL</sequence>
<feature type="region of interest" description="Disordered" evidence="5">
    <location>
        <begin position="63"/>
        <end position="88"/>
    </location>
</feature>
<reference evidence="7" key="1">
    <citation type="journal article" date="2014" name="BMC Genomics">
        <title>Characterizing the developmental transcriptome of the oriental fruit fly, Bactrocera dorsalis (Diptera: Tephritidae) through comparative genomic analysis with Drosophila melanogaster utilizing modENCODE datasets.</title>
        <authorList>
            <person name="Geib S.M."/>
            <person name="Calla B."/>
            <person name="Hall B."/>
            <person name="Hou S."/>
            <person name="Manoukis N.C."/>
        </authorList>
    </citation>
    <scope>NUCLEOTIDE SEQUENCE</scope>
    <source>
        <strain evidence="7">Punador</strain>
    </source>
</reference>
<feature type="transmembrane region" description="Helical" evidence="6">
    <location>
        <begin position="443"/>
        <end position="465"/>
    </location>
</feature>
<dbReference type="PANTHER" id="PTHR24064">
    <property type="entry name" value="SOLUTE CARRIER FAMILY 22 MEMBER"/>
    <property type="match status" value="1"/>
</dbReference>
<dbReference type="GeneID" id="105230897"/>
<proteinExistence type="predicted"/>
<evidence type="ECO:0000256" key="4">
    <source>
        <dbReference type="ARBA" id="ARBA00023136"/>
    </source>
</evidence>
<dbReference type="RefSeq" id="XP_011210214.2">
    <property type="nucleotide sequence ID" value="XM_011211912.4"/>
</dbReference>
<feature type="compositionally biased region" description="Pro residues" evidence="5">
    <location>
        <begin position="74"/>
        <end position="88"/>
    </location>
</feature>
<dbReference type="KEGG" id="bdr:105230897"/>
<dbReference type="GO" id="GO:0016020">
    <property type="term" value="C:membrane"/>
    <property type="evidence" value="ECO:0007669"/>
    <property type="project" value="UniProtKB-SubCell"/>
</dbReference>
<keyword evidence="3 6" id="KW-1133">Transmembrane helix</keyword>
<comment type="subcellular location">
    <subcellularLocation>
        <location evidence="1">Membrane</location>
        <topology evidence="1">Multi-pass membrane protein</topology>
    </subcellularLocation>
</comment>
<accession>A0A034W783</accession>
<feature type="transmembrane region" description="Helical" evidence="6">
    <location>
        <begin position="503"/>
        <end position="523"/>
    </location>
</feature>
<feature type="transmembrane region" description="Helical" evidence="6">
    <location>
        <begin position="326"/>
        <end position="347"/>
    </location>
</feature>
<protein>
    <submittedName>
        <fullName evidence="7">Organic cation transporter protein</fullName>
    </submittedName>
</protein>
<dbReference type="RefSeq" id="XP_011210212.2">
    <property type="nucleotide sequence ID" value="XM_011211910.4"/>
</dbReference>
<evidence type="ECO:0000256" key="3">
    <source>
        <dbReference type="ARBA" id="ARBA00022989"/>
    </source>
</evidence>
<dbReference type="GO" id="GO:0022857">
    <property type="term" value="F:transmembrane transporter activity"/>
    <property type="evidence" value="ECO:0007669"/>
    <property type="project" value="InterPro"/>
</dbReference>
<dbReference type="CDD" id="cd17317">
    <property type="entry name" value="MFS_SLC22"/>
    <property type="match status" value="1"/>
</dbReference>
<keyword evidence="4 6" id="KW-0472">Membrane</keyword>